<dbReference type="EMBL" id="CAJNJA010050801">
    <property type="protein sequence ID" value="CAE7842677.1"/>
    <property type="molecule type" value="Genomic_DNA"/>
</dbReference>
<gene>
    <name evidence="1" type="ORF">SNEC2469_LOCUS25624</name>
</gene>
<protein>
    <submittedName>
        <fullName evidence="1">Uncharacterized protein</fullName>
    </submittedName>
</protein>
<dbReference type="AlphaFoldDB" id="A0A812ZYX0"/>
<dbReference type="Proteomes" id="UP000601435">
    <property type="component" value="Unassembled WGS sequence"/>
</dbReference>
<name>A0A812ZYX0_9DINO</name>
<sequence length="431" mass="47615">MLSALVKLDAKSMMSSALEDADVISVLEQAWTATRSDVKRHWQADWDDWHAANADSLFEAVQGLSDPSALTFLNITQKETYVSYNHDNKVWVYGSLFTSIPECGYVRNAQKLTSTTGEEATVVDSMKDGKRSIPIFFGESGSGKSVQAMLAPALKLAENTRSTVRVFSISLQTEDSLDKRLKNIKAASDVDRRNILCADSVVDSFIEEVRKAFPKQYRDTIVNTWLEDENRNTTALGAIVFIIDEIGKCLELARGVASARDAIYTKLANYCDTALLVLAGTSAAAILGPGAGSAEIASDPDCVSLVRVGDVQGDAYLQKLLDATLPLQGFSLSDVRSVNFLRPYLSNARTACILFEELRRFTEVPKEVDSDKVLQIWKRLPWDAGCYVPLRYRTQNGLQRVTDAKAREAIARNALKLLMHPDIVLKDDMPT</sequence>
<accession>A0A812ZYX0</accession>
<evidence type="ECO:0000313" key="1">
    <source>
        <dbReference type="EMBL" id="CAE7842677.1"/>
    </source>
</evidence>
<reference evidence="1" key="1">
    <citation type="submission" date="2021-02" db="EMBL/GenBank/DDBJ databases">
        <authorList>
            <person name="Dougan E. K."/>
            <person name="Rhodes N."/>
            <person name="Thang M."/>
            <person name="Chan C."/>
        </authorList>
    </citation>
    <scope>NUCLEOTIDE SEQUENCE</scope>
</reference>
<proteinExistence type="predicted"/>
<comment type="caution">
    <text evidence="1">The sequence shown here is derived from an EMBL/GenBank/DDBJ whole genome shotgun (WGS) entry which is preliminary data.</text>
</comment>
<organism evidence="1 2">
    <name type="scientific">Symbiodinium necroappetens</name>
    <dbReference type="NCBI Taxonomy" id="1628268"/>
    <lineage>
        <taxon>Eukaryota</taxon>
        <taxon>Sar</taxon>
        <taxon>Alveolata</taxon>
        <taxon>Dinophyceae</taxon>
        <taxon>Suessiales</taxon>
        <taxon>Symbiodiniaceae</taxon>
        <taxon>Symbiodinium</taxon>
    </lineage>
</organism>
<keyword evidence="2" id="KW-1185">Reference proteome</keyword>
<dbReference type="OrthoDB" id="416727at2759"/>
<evidence type="ECO:0000313" key="2">
    <source>
        <dbReference type="Proteomes" id="UP000601435"/>
    </source>
</evidence>